<dbReference type="SMART" id="SM01233">
    <property type="entry name" value="HABP4_PAI-RBP1"/>
    <property type="match status" value="1"/>
</dbReference>
<dbReference type="SUPFAM" id="SSF57667">
    <property type="entry name" value="beta-beta-alpha zinc fingers"/>
    <property type="match status" value="1"/>
</dbReference>
<reference evidence="4" key="1">
    <citation type="submission" date="2025-08" db="UniProtKB">
        <authorList>
            <consortium name="Ensembl"/>
        </authorList>
    </citation>
    <scope>IDENTIFICATION</scope>
</reference>
<dbReference type="GO" id="GO:0005634">
    <property type="term" value="C:nucleus"/>
    <property type="evidence" value="ECO:0007669"/>
    <property type="project" value="TreeGrafter"/>
</dbReference>
<sequence>MTAVIHELLSSVMGVLVESVVSELSKHLSDFTTVLSEEWKRNKPTAVNKHRFKHANQAKTKEFAVFMEMLSKATVETMVKLIHDRISAQVLDAAAKSQLSKQDKLNEGQVAASEPENNVLLEPGQNKDYEMESENHENSVQAANTLYHQLSYAPTDILASSLSLSESQPSTSTNVAAQERQEPFICESCGVSFSDMALLNIHNALHKDRPFNCLTCGNTFKMMKCLMKHQRFHTTPELSIEFEATLNEEEFIVQLETCDTDNTSLETLEVTTHEILQNNLDNEDVSCAVLESSQYVTESFVQGLNITIENTENQPNTTSNTDTIKQTNDGQVCLARGEVEERIEKRVTFERKFSDADTPLSFSVERPVDVLDRPVRGRGTGRGRGARGPGYPRSSDGFDQRGKREFERHSGSDRTSVRSEEKRSGSGSRNWGSMRDHMSEIEEGSPIEEVVENEETQEAVETDGENRPSETEKVIEVALEMTLDEWKALQEQSRPKVELNIRKADTSVLSKAVVIHKSKFLEKHHNGLDEEDMVFRRPANDITCQLEINFGSLARPSRGGRGGRGGRGRGAPSMPSLRSPQKLESAPNPDDPEDFPALA</sequence>
<dbReference type="GO" id="GO:0033120">
    <property type="term" value="P:positive regulation of RNA splicing"/>
    <property type="evidence" value="ECO:0007669"/>
    <property type="project" value="TreeGrafter"/>
</dbReference>
<dbReference type="Proteomes" id="UP001108240">
    <property type="component" value="Unplaced"/>
</dbReference>
<feature type="region of interest" description="Disordered" evidence="2">
    <location>
        <begin position="105"/>
        <end position="124"/>
    </location>
</feature>
<dbReference type="Gene3D" id="3.30.160.60">
    <property type="entry name" value="Classic Zinc Finger"/>
    <property type="match status" value="1"/>
</dbReference>
<feature type="domain" description="C2H2-type" evidence="3">
    <location>
        <begin position="184"/>
        <end position="211"/>
    </location>
</feature>
<organism evidence="4 5">
    <name type="scientific">Cyprinus carpio carpio</name>
    <dbReference type="NCBI Taxonomy" id="630221"/>
    <lineage>
        <taxon>Eukaryota</taxon>
        <taxon>Metazoa</taxon>
        <taxon>Chordata</taxon>
        <taxon>Craniata</taxon>
        <taxon>Vertebrata</taxon>
        <taxon>Euteleostomi</taxon>
        <taxon>Actinopterygii</taxon>
        <taxon>Neopterygii</taxon>
        <taxon>Teleostei</taxon>
        <taxon>Ostariophysi</taxon>
        <taxon>Cypriniformes</taxon>
        <taxon>Cyprinidae</taxon>
        <taxon>Cyprininae</taxon>
        <taxon>Cyprinus</taxon>
    </lineage>
</organism>
<feature type="compositionally biased region" description="Basic and acidic residues" evidence="2">
    <location>
        <begin position="396"/>
        <end position="424"/>
    </location>
</feature>
<feature type="region of interest" description="Disordered" evidence="2">
    <location>
        <begin position="371"/>
        <end position="446"/>
    </location>
</feature>
<keyword evidence="1" id="KW-0862">Zinc</keyword>
<name>A0A8C1ACT8_CYPCA</name>
<protein>
    <submittedName>
        <fullName evidence="4">Zgc:103482</fullName>
    </submittedName>
</protein>
<dbReference type="InterPro" id="IPR006861">
    <property type="entry name" value="HABP4_PAIRBP1-bd"/>
</dbReference>
<feature type="region of interest" description="Disordered" evidence="2">
    <location>
        <begin position="553"/>
        <end position="599"/>
    </location>
</feature>
<accession>A0A8C1ACT8</accession>
<dbReference type="AlphaFoldDB" id="A0A8C1ACT8"/>
<dbReference type="PANTHER" id="PTHR12299">
    <property type="entry name" value="HYALURONIC ACID-BINDING PROTEIN 4"/>
    <property type="match status" value="1"/>
</dbReference>
<keyword evidence="1" id="KW-0863">Zinc-finger</keyword>
<evidence type="ECO:0000256" key="2">
    <source>
        <dbReference type="SAM" id="MobiDB-lite"/>
    </source>
</evidence>
<dbReference type="Pfam" id="PF04774">
    <property type="entry name" value="HABP4_PAI-RBP1"/>
    <property type="match status" value="1"/>
</dbReference>
<dbReference type="GeneTree" id="ENSGT00520000055591"/>
<dbReference type="InterPro" id="IPR036236">
    <property type="entry name" value="Znf_C2H2_sf"/>
</dbReference>
<keyword evidence="1" id="KW-0479">Metal-binding</keyword>
<evidence type="ECO:0000313" key="4">
    <source>
        <dbReference type="Ensembl" id="ENSCCRP00000016244.2"/>
    </source>
</evidence>
<dbReference type="Ensembl" id="ENSCCRT00000017719.2">
    <property type="protein sequence ID" value="ENSCCRP00000016244.2"/>
    <property type="gene ID" value="ENSCCRG00000009120.2"/>
</dbReference>
<keyword evidence="5" id="KW-1185">Reference proteome</keyword>
<dbReference type="InterPro" id="IPR013087">
    <property type="entry name" value="Znf_C2H2_type"/>
</dbReference>
<evidence type="ECO:0000259" key="3">
    <source>
        <dbReference type="PROSITE" id="PS50157"/>
    </source>
</evidence>
<feature type="domain" description="C2H2-type" evidence="3">
    <location>
        <begin position="211"/>
        <end position="238"/>
    </location>
</feature>
<dbReference type="GO" id="GO:0008270">
    <property type="term" value="F:zinc ion binding"/>
    <property type="evidence" value="ECO:0007669"/>
    <property type="project" value="UniProtKB-KW"/>
</dbReference>
<dbReference type="PROSITE" id="PS50157">
    <property type="entry name" value="ZINC_FINGER_C2H2_2"/>
    <property type="match status" value="2"/>
</dbReference>
<dbReference type="SMART" id="SM00355">
    <property type="entry name" value="ZnF_C2H2"/>
    <property type="match status" value="2"/>
</dbReference>
<dbReference type="PANTHER" id="PTHR12299:SF30">
    <property type="entry name" value="INTRACELLULAR HYALURONAN-BINDING PROTEIN 4"/>
    <property type="match status" value="1"/>
</dbReference>
<dbReference type="GO" id="GO:0045948">
    <property type="term" value="P:positive regulation of translational initiation"/>
    <property type="evidence" value="ECO:0007669"/>
    <property type="project" value="TreeGrafter"/>
</dbReference>
<proteinExistence type="predicted"/>
<evidence type="ECO:0000256" key="1">
    <source>
        <dbReference type="PROSITE-ProRule" id="PRU00042"/>
    </source>
</evidence>
<dbReference type="GO" id="GO:0003723">
    <property type="term" value="F:RNA binding"/>
    <property type="evidence" value="ECO:0007669"/>
    <property type="project" value="InterPro"/>
</dbReference>
<reference evidence="4" key="2">
    <citation type="submission" date="2025-09" db="UniProtKB">
        <authorList>
            <consortium name="Ensembl"/>
        </authorList>
    </citation>
    <scope>IDENTIFICATION</scope>
</reference>
<feature type="compositionally biased region" description="Gly residues" evidence="2">
    <location>
        <begin position="559"/>
        <end position="569"/>
    </location>
</feature>
<feature type="compositionally biased region" description="Acidic residues" evidence="2">
    <location>
        <begin position="590"/>
        <end position="599"/>
    </location>
</feature>
<evidence type="ECO:0000313" key="5">
    <source>
        <dbReference type="Proteomes" id="UP001108240"/>
    </source>
</evidence>
<dbReference type="InterPro" id="IPR039764">
    <property type="entry name" value="HABP4/SERBP1-like"/>
</dbReference>
<dbReference type="PROSITE" id="PS00028">
    <property type="entry name" value="ZINC_FINGER_C2H2_1"/>
    <property type="match status" value="2"/>
</dbReference>
<dbReference type="GO" id="GO:0005737">
    <property type="term" value="C:cytoplasm"/>
    <property type="evidence" value="ECO:0007669"/>
    <property type="project" value="TreeGrafter"/>
</dbReference>